<dbReference type="Pfam" id="PF13469">
    <property type="entry name" value="Sulfotransfer_3"/>
    <property type="match status" value="1"/>
</dbReference>
<proteinExistence type="predicted"/>
<dbReference type="EMBL" id="CAEZWC010000018">
    <property type="protein sequence ID" value="CAB4643820.1"/>
    <property type="molecule type" value="Genomic_DNA"/>
</dbReference>
<evidence type="ECO:0000313" key="4">
    <source>
        <dbReference type="EMBL" id="CAB4643820.1"/>
    </source>
</evidence>
<evidence type="ECO:0000313" key="2">
    <source>
        <dbReference type="EMBL" id="CAB4554717.1"/>
    </source>
</evidence>
<evidence type="ECO:0000256" key="1">
    <source>
        <dbReference type="ARBA" id="ARBA00022679"/>
    </source>
</evidence>
<accession>A0A6J7L4N3</accession>
<dbReference type="InterPro" id="IPR026634">
    <property type="entry name" value="TPST-like"/>
</dbReference>
<dbReference type="SUPFAM" id="SSF52540">
    <property type="entry name" value="P-loop containing nucleoside triphosphate hydrolases"/>
    <property type="match status" value="1"/>
</dbReference>
<dbReference type="EMBL" id="CAEZVA010000039">
    <property type="protein sequence ID" value="CAB4615707.1"/>
    <property type="molecule type" value="Genomic_DNA"/>
</dbReference>
<dbReference type="AlphaFoldDB" id="A0A6J7L4N3"/>
<dbReference type="InterPro" id="IPR027417">
    <property type="entry name" value="P-loop_NTPase"/>
</dbReference>
<dbReference type="EMBL" id="CAFBNV010000017">
    <property type="protein sequence ID" value="CAB4961883.1"/>
    <property type="molecule type" value="Genomic_DNA"/>
</dbReference>
<keyword evidence="1" id="KW-0808">Transferase</keyword>
<dbReference type="Gene3D" id="3.40.50.300">
    <property type="entry name" value="P-loop containing nucleotide triphosphate hydrolases"/>
    <property type="match status" value="1"/>
</dbReference>
<dbReference type="GO" id="GO:0008476">
    <property type="term" value="F:protein-tyrosine sulfotransferase activity"/>
    <property type="evidence" value="ECO:0007669"/>
    <property type="project" value="InterPro"/>
</dbReference>
<dbReference type="EMBL" id="CAEZTE010000004">
    <property type="protein sequence ID" value="CAB4554717.1"/>
    <property type="molecule type" value="Genomic_DNA"/>
</dbReference>
<dbReference type="GO" id="GO:0005794">
    <property type="term" value="C:Golgi apparatus"/>
    <property type="evidence" value="ECO:0007669"/>
    <property type="project" value="UniProtKB-ARBA"/>
</dbReference>
<protein>
    <submittedName>
        <fullName evidence="5">Unannotated protein</fullName>
    </submittedName>
</protein>
<name>A0A6J7L4N3_9ZZZZ</name>
<gene>
    <name evidence="2" type="ORF">UFOPK1599_00127</name>
    <name evidence="3" type="ORF">UFOPK1894_00607</name>
    <name evidence="4" type="ORF">UFOPK2179_00344</name>
    <name evidence="5" type="ORF">UFOPK3883_00341</name>
</gene>
<dbReference type="PANTHER" id="PTHR12788:SF10">
    <property type="entry name" value="PROTEIN-TYROSINE SULFOTRANSFERASE"/>
    <property type="match status" value="1"/>
</dbReference>
<evidence type="ECO:0000313" key="5">
    <source>
        <dbReference type="EMBL" id="CAB4961883.1"/>
    </source>
</evidence>
<reference evidence="5" key="1">
    <citation type="submission" date="2020-05" db="EMBL/GenBank/DDBJ databases">
        <authorList>
            <person name="Chiriac C."/>
            <person name="Salcher M."/>
            <person name="Ghai R."/>
            <person name="Kavagutti S V."/>
        </authorList>
    </citation>
    <scope>NUCLEOTIDE SEQUENCE</scope>
</reference>
<organism evidence="5">
    <name type="scientific">freshwater metagenome</name>
    <dbReference type="NCBI Taxonomy" id="449393"/>
    <lineage>
        <taxon>unclassified sequences</taxon>
        <taxon>metagenomes</taxon>
        <taxon>ecological metagenomes</taxon>
    </lineage>
</organism>
<sequence length="310" mass="36095">MEYGFAPLFTGGSGRSGTTILLNLLKNHPQVHASMPREIKYLTSRYGLVDLNFGRPLSIEEDLKSKRNNLAAKLLNKIGKRKKDLFLVYLNSKWWSEIGKKGKPRGLVQGITKEELATAIANFEKYFAVDRMRASRAFFYELSAAQIKDKNVRYFADSTPVNMMQANYIYNLFPNAKFINMIRDGRDVALSVSKEKWGPDDPQQALAWWANRIEKAHNALLKVRAKDQIQMRLEDLIVNNRKEEYLRLLSFLQIDDHDLIREYFEKQMLAEHMSKGDWQQQVKDPDLYNKKYESILKNLKAKGIEIAKYY</sequence>
<evidence type="ECO:0000313" key="3">
    <source>
        <dbReference type="EMBL" id="CAB4615707.1"/>
    </source>
</evidence>
<dbReference type="PANTHER" id="PTHR12788">
    <property type="entry name" value="PROTEIN-TYROSINE SULFOTRANSFERASE 2"/>
    <property type="match status" value="1"/>
</dbReference>